<dbReference type="PANTHER" id="PTHR44591:SF25">
    <property type="entry name" value="CHEMOTAXIS TWO-COMPONENT RESPONSE REGULATOR"/>
    <property type="match status" value="1"/>
</dbReference>
<evidence type="ECO:0000259" key="3">
    <source>
        <dbReference type="PROSITE" id="PS50110"/>
    </source>
</evidence>
<dbReference type="OrthoDB" id="9800897at2"/>
<dbReference type="EMBL" id="ARZY01000020">
    <property type="protein sequence ID" value="EWH09679.1"/>
    <property type="molecule type" value="Genomic_DNA"/>
</dbReference>
<evidence type="ECO:0000256" key="2">
    <source>
        <dbReference type="PROSITE-ProRule" id="PRU00169"/>
    </source>
</evidence>
<evidence type="ECO:0000313" key="5">
    <source>
        <dbReference type="Proteomes" id="UP000019276"/>
    </source>
</evidence>
<organism evidence="4 5">
    <name type="scientific">Catenovulum agarivorans DS-2</name>
    <dbReference type="NCBI Taxonomy" id="1328313"/>
    <lineage>
        <taxon>Bacteria</taxon>
        <taxon>Pseudomonadati</taxon>
        <taxon>Pseudomonadota</taxon>
        <taxon>Gammaproteobacteria</taxon>
        <taxon>Alteromonadales</taxon>
        <taxon>Alteromonadaceae</taxon>
        <taxon>Catenovulum</taxon>
    </lineage>
</organism>
<comment type="caution">
    <text evidence="4">The sequence shown here is derived from an EMBL/GenBank/DDBJ whole genome shotgun (WGS) entry which is preliminary data.</text>
</comment>
<dbReference type="STRING" id="1328313.DS2_11123"/>
<dbReference type="RefSeq" id="WP_035014860.1">
    <property type="nucleotide sequence ID" value="NZ_ARZY01000020.1"/>
</dbReference>
<evidence type="ECO:0000313" key="4">
    <source>
        <dbReference type="EMBL" id="EWH09679.1"/>
    </source>
</evidence>
<gene>
    <name evidence="4" type="ORF">DS2_11123</name>
</gene>
<proteinExistence type="predicted"/>
<name>W7QA50_9ALTE</name>
<dbReference type="InterPro" id="IPR011006">
    <property type="entry name" value="CheY-like_superfamily"/>
</dbReference>
<keyword evidence="5" id="KW-1185">Reference proteome</keyword>
<dbReference type="SMART" id="SM00448">
    <property type="entry name" value="REC"/>
    <property type="match status" value="1"/>
</dbReference>
<dbReference type="InterPro" id="IPR001789">
    <property type="entry name" value="Sig_transdc_resp-reg_receiver"/>
</dbReference>
<dbReference type="AlphaFoldDB" id="W7QA50"/>
<dbReference type="GO" id="GO:0000160">
    <property type="term" value="P:phosphorelay signal transduction system"/>
    <property type="evidence" value="ECO:0007669"/>
    <property type="project" value="InterPro"/>
</dbReference>
<evidence type="ECO:0000256" key="1">
    <source>
        <dbReference type="ARBA" id="ARBA00022553"/>
    </source>
</evidence>
<feature type="modified residue" description="4-aspartylphosphate" evidence="2">
    <location>
        <position position="51"/>
    </location>
</feature>
<reference evidence="4 5" key="1">
    <citation type="journal article" date="2014" name="Genome Announc.">
        <title>Draft Genome Sequence of the Agar-Degrading Bacterium Catenovulum sp. Strain DS-2, Isolated from Intestines of Haliotis diversicolor.</title>
        <authorList>
            <person name="Shan D."/>
            <person name="Li X."/>
            <person name="Gu Z."/>
            <person name="Wei G."/>
            <person name="Gao Z."/>
            <person name="Shao Z."/>
        </authorList>
    </citation>
    <scope>NUCLEOTIDE SEQUENCE [LARGE SCALE GENOMIC DNA]</scope>
    <source>
        <strain evidence="4 5">DS-2</strain>
    </source>
</reference>
<dbReference type="PANTHER" id="PTHR44591">
    <property type="entry name" value="STRESS RESPONSE REGULATOR PROTEIN 1"/>
    <property type="match status" value="1"/>
</dbReference>
<sequence length="122" mass="13383">MNILLVDDNASVRGVLAQALETHGYQVTTADNGLAGLNAAKNGCYDFIVTDYKMPIIDGVKLIENITTDLKFPKSKVLLLTTEVSDKAKFIFEKLKINWLAKPVEAAQLLKQLPQVPTPQIA</sequence>
<dbReference type="eggNOG" id="COG0745">
    <property type="taxonomic scope" value="Bacteria"/>
</dbReference>
<dbReference type="PROSITE" id="PS50110">
    <property type="entry name" value="RESPONSE_REGULATORY"/>
    <property type="match status" value="1"/>
</dbReference>
<dbReference type="Gene3D" id="3.40.50.2300">
    <property type="match status" value="1"/>
</dbReference>
<feature type="domain" description="Response regulatory" evidence="3">
    <location>
        <begin position="2"/>
        <end position="117"/>
    </location>
</feature>
<dbReference type="Pfam" id="PF00072">
    <property type="entry name" value="Response_reg"/>
    <property type="match status" value="1"/>
</dbReference>
<keyword evidence="1 2" id="KW-0597">Phosphoprotein</keyword>
<protein>
    <submittedName>
        <fullName evidence="4">Response regulator receiver protein</fullName>
    </submittedName>
</protein>
<dbReference type="InterPro" id="IPR050595">
    <property type="entry name" value="Bact_response_regulator"/>
</dbReference>
<dbReference type="SUPFAM" id="SSF52172">
    <property type="entry name" value="CheY-like"/>
    <property type="match status" value="1"/>
</dbReference>
<dbReference type="Proteomes" id="UP000019276">
    <property type="component" value="Unassembled WGS sequence"/>
</dbReference>
<accession>W7QA50</accession>